<evidence type="ECO:0000313" key="3">
    <source>
        <dbReference type="Proteomes" id="UP000736335"/>
    </source>
</evidence>
<feature type="domain" description="Tse2 ADP-ribosyltransferase toxin" evidence="1">
    <location>
        <begin position="16"/>
        <end position="123"/>
    </location>
</feature>
<dbReference type="Proteomes" id="UP000736335">
    <property type="component" value="Unassembled WGS sequence"/>
</dbReference>
<accession>A0A9P6L3Q2</accession>
<keyword evidence="3" id="KW-1185">Reference proteome</keyword>
<dbReference type="AlphaFoldDB" id="A0A9P6L3Q2"/>
<gene>
    <name evidence="2" type="ORF">BJ322DRAFT_1022539</name>
</gene>
<dbReference type="OrthoDB" id="10266325at2759"/>
<dbReference type="Pfam" id="PF18648">
    <property type="entry name" value="ADPRTs_Tse2"/>
    <property type="match status" value="1"/>
</dbReference>
<protein>
    <recommendedName>
        <fullName evidence="1">Tse2 ADP-ribosyltransferase toxin domain-containing protein</fullName>
    </recommendedName>
</protein>
<evidence type="ECO:0000313" key="2">
    <source>
        <dbReference type="EMBL" id="KAF9782039.1"/>
    </source>
</evidence>
<dbReference type="InterPro" id="IPR041018">
    <property type="entry name" value="ADPRTs_Tse2"/>
</dbReference>
<comment type="caution">
    <text evidence="2">The sequence shown here is derived from an EMBL/GenBank/DDBJ whole genome shotgun (WGS) entry which is preliminary data.</text>
</comment>
<sequence length="127" mass="14217">MNRIKVIVERFNVLPATIYRIQNKNSTFKLRDLGSQSLAGRSSFDLILDSEGNALPLEGDEYKVPNGASARPLGENLLRILSNWRGDNIKIYEVQKGTKLPEGAIAVQEEGDHISLQCSKKMKKECE</sequence>
<reference evidence="2" key="1">
    <citation type="journal article" date="2020" name="Nat. Commun.">
        <title>Large-scale genome sequencing of mycorrhizal fungi provides insights into the early evolution of symbiotic traits.</title>
        <authorList>
            <person name="Miyauchi S."/>
            <person name="Kiss E."/>
            <person name="Kuo A."/>
            <person name="Drula E."/>
            <person name="Kohler A."/>
            <person name="Sanchez-Garcia M."/>
            <person name="Morin E."/>
            <person name="Andreopoulos B."/>
            <person name="Barry K.W."/>
            <person name="Bonito G."/>
            <person name="Buee M."/>
            <person name="Carver A."/>
            <person name="Chen C."/>
            <person name="Cichocki N."/>
            <person name="Clum A."/>
            <person name="Culley D."/>
            <person name="Crous P.W."/>
            <person name="Fauchery L."/>
            <person name="Girlanda M."/>
            <person name="Hayes R.D."/>
            <person name="Keri Z."/>
            <person name="LaButti K."/>
            <person name="Lipzen A."/>
            <person name="Lombard V."/>
            <person name="Magnuson J."/>
            <person name="Maillard F."/>
            <person name="Murat C."/>
            <person name="Nolan M."/>
            <person name="Ohm R.A."/>
            <person name="Pangilinan J."/>
            <person name="Pereira M.F."/>
            <person name="Perotto S."/>
            <person name="Peter M."/>
            <person name="Pfister S."/>
            <person name="Riley R."/>
            <person name="Sitrit Y."/>
            <person name="Stielow J.B."/>
            <person name="Szollosi G."/>
            <person name="Zifcakova L."/>
            <person name="Stursova M."/>
            <person name="Spatafora J.W."/>
            <person name="Tedersoo L."/>
            <person name="Vaario L.M."/>
            <person name="Yamada A."/>
            <person name="Yan M."/>
            <person name="Wang P."/>
            <person name="Xu J."/>
            <person name="Bruns T."/>
            <person name="Baldrian P."/>
            <person name="Vilgalys R."/>
            <person name="Dunand C."/>
            <person name="Henrissat B."/>
            <person name="Grigoriev I.V."/>
            <person name="Hibbett D."/>
            <person name="Nagy L.G."/>
            <person name="Martin F.M."/>
        </authorList>
    </citation>
    <scope>NUCLEOTIDE SEQUENCE</scope>
    <source>
        <strain evidence="2">UH-Tt-Lm1</strain>
    </source>
</reference>
<evidence type="ECO:0000259" key="1">
    <source>
        <dbReference type="Pfam" id="PF18648"/>
    </source>
</evidence>
<proteinExistence type="predicted"/>
<name>A0A9P6L3Q2_9AGAM</name>
<organism evidence="2 3">
    <name type="scientific">Thelephora terrestris</name>
    <dbReference type="NCBI Taxonomy" id="56493"/>
    <lineage>
        <taxon>Eukaryota</taxon>
        <taxon>Fungi</taxon>
        <taxon>Dikarya</taxon>
        <taxon>Basidiomycota</taxon>
        <taxon>Agaricomycotina</taxon>
        <taxon>Agaricomycetes</taxon>
        <taxon>Thelephorales</taxon>
        <taxon>Thelephoraceae</taxon>
        <taxon>Thelephora</taxon>
    </lineage>
</organism>
<reference evidence="2" key="2">
    <citation type="submission" date="2020-11" db="EMBL/GenBank/DDBJ databases">
        <authorList>
            <consortium name="DOE Joint Genome Institute"/>
            <person name="Kuo A."/>
            <person name="Miyauchi S."/>
            <person name="Kiss E."/>
            <person name="Drula E."/>
            <person name="Kohler A."/>
            <person name="Sanchez-Garcia M."/>
            <person name="Andreopoulos B."/>
            <person name="Barry K.W."/>
            <person name="Bonito G."/>
            <person name="Buee M."/>
            <person name="Carver A."/>
            <person name="Chen C."/>
            <person name="Cichocki N."/>
            <person name="Clum A."/>
            <person name="Culley D."/>
            <person name="Crous P.W."/>
            <person name="Fauchery L."/>
            <person name="Girlanda M."/>
            <person name="Hayes R."/>
            <person name="Keri Z."/>
            <person name="Labutti K."/>
            <person name="Lipzen A."/>
            <person name="Lombard V."/>
            <person name="Magnuson J."/>
            <person name="Maillard F."/>
            <person name="Morin E."/>
            <person name="Murat C."/>
            <person name="Nolan M."/>
            <person name="Ohm R."/>
            <person name="Pangilinan J."/>
            <person name="Pereira M."/>
            <person name="Perotto S."/>
            <person name="Peter M."/>
            <person name="Riley R."/>
            <person name="Sitrit Y."/>
            <person name="Stielow B."/>
            <person name="Szollosi G."/>
            <person name="Zifcakova L."/>
            <person name="Stursova M."/>
            <person name="Spatafora J.W."/>
            <person name="Tedersoo L."/>
            <person name="Vaario L.-M."/>
            <person name="Yamada A."/>
            <person name="Yan M."/>
            <person name="Wang P."/>
            <person name="Xu J."/>
            <person name="Bruns T."/>
            <person name="Baldrian P."/>
            <person name="Vilgalys R."/>
            <person name="Henrissat B."/>
            <person name="Grigoriev I.V."/>
            <person name="Hibbett D."/>
            <person name="Nagy L.G."/>
            <person name="Martin F.M."/>
        </authorList>
    </citation>
    <scope>NUCLEOTIDE SEQUENCE</scope>
    <source>
        <strain evidence="2">UH-Tt-Lm1</strain>
    </source>
</reference>
<dbReference type="EMBL" id="WIUZ02000012">
    <property type="protein sequence ID" value="KAF9782039.1"/>
    <property type="molecule type" value="Genomic_DNA"/>
</dbReference>